<dbReference type="InterPro" id="IPR046920">
    <property type="entry name" value="ABC-3C_CTD1"/>
</dbReference>
<dbReference type="Proteomes" id="UP000031535">
    <property type="component" value="Unassembled WGS sequence"/>
</dbReference>
<name>A0A0C2IFJ0_9PSED</name>
<dbReference type="RefSeq" id="WP_040063038.1">
    <property type="nucleotide sequence ID" value="NZ_JXDG01000003.1"/>
</dbReference>
<keyword evidence="4" id="KW-1185">Reference proteome</keyword>
<evidence type="ECO:0000313" key="4">
    <source>
        <dbReference type="Proteomes" id="UP000031535"/>
    </source>
</evidence>
<protein>
    <recommendedName>
        <fullName evidence="2">ABC-three component systems C-terminal domain-containing protein</fullName>
    </recommendedName>
</protein>
<dbReference type="EMBL" id="JXDG01000003">
    <property type="protein sequence ID" value="KIH85765.1"/>
    <property type="molecule type" value="Genomic_DNA"/>
</dbReference>
<dbReference type="AlphaFoldDB" id="A0A0C2IFJ0"/>
<feature type="region of interest" description="Disordered" evidence="1">
    <location>
        <begin position="437"/>
        <end position="459"/>
    </location>
</feature>
<evidence type="ECO:0000259" key="2">
    <source>
        <dbReference type="Pfam" id="PF20276"/>
    </source>
</evidence>
<accession>A0A0C2IFJ0</accession>
<dbReference type="OrthoDB" id="9149748at2"/>
<dbReference type="Pfam" id="PF20276">
    <property type="entry name" value="CTD1"/>
    <property type="match status" value="1"/>
</dbReference>
<organism evidence="3 4">
    <name type="scientific">Pseudomonas batumici</name>
    <dbReference type="NCBI Taxonomy" id="226910"/>
    <lineage>
        <taxon>Bacteria</taxon>
        <taxon>Pseudomonadati</taxon>
        <taxon>Pseudomonadota</taxon>
        <taxon>Gammaproteobacteria</taxon>
        <taxon>Pseudomonadales</taxon>
        <taxon>Pseudomonadaceae</taxon>
        <taxon>Pseudomonas</taxon>
    </lineage>
</organism>
<evidence type="ECO:0000313" key="3">
    <source>
        <dbReference type="EMBL" id="KIH85765.1"/>
    </source>
</evidence>
<proteinExistence type="predicted"/>
<reference evidence="3 4" key="1">
    <citation type="submission" date="2015-01" db="EMBL/GenBank/DDBJ databases">
        <title>Complete genome of Pseudomonas batumici UCM B-321 producer of the batumin antibiotic with strong antistaphilococcal and potential anticancer activity.</title>
        <authorList>
            <person name="Klochko V.V."/>
            <person name="Zelena L.B."/>
            <person name="Elena K.A."/>
            <person name="Reva O.N."/>
        </authorList>
    </citation>
    <scope>NUCLEOTIDE SEQUENCE [LARGE SCALE GENOMIC DNA]</scope>
    <source>
        <strain evidence="3 4">UCM B-321</strain>
    </source>
</reference>
<gene>
    <name evidence="3" type="ORF">UCMB321_0132</name>
</gene>
<feature type="domain" description="ABC-three component systems C-terminal" evidence="2">
    <location>
        <begin position="186"/>
        <end position="429"/>
    </location>
</feature>
<sequence>MAFDASPSWSGFNYQGKVALHHALTLINAQPVGYDFSTTDLMLEANEDFEIIINGASVSFHQVKAYNSSTFEEYSDALFGLTIELYKRNDVNGYIHTWKKINDRPKCKGLLASIKNDFSTVLKEYRDANPKTGKSILETAAAGGNNLKKKASILKASLPGLNAKALALIIDNIVTQKNDALARLASYVYEDGKAFCDLGDINTKIKQQLSIALAKRHIPITDDQLEKNLNYFLGIIDSYIIERHKTKTAATASPIKFEEIIAALSFDHEDVSRHYIACRFKDRFTRLMDEYLGDEEDYPQPKSSEQCNLKAAQKLLLSLPPMELWEHYRHFSPQLHLDSGNNTDNAFSAVDDGIRFCLLKILHGINFSRLSQDAERYRFSYKCTTIPPQGYLPTTIMPVARISYTIRQLSSNPCLGELLYEVRNLIYCGTEVHPFAPDDDKSTSAPRSTEDDPRAKRDDILPLITLLPLENAKGALAK</sequence>
<evidence type="ECO:0000256" key="1">
    <source>
        <dbReference type="SAM" id="MobiDB-lite"/>
    </source>
</evidence>
<comment type="caution">
    <text evidence="3">The sequence shown here is derived from an EMBL/GenBank/DDBJ whole genome shotgun (WGS) entry which is preliminary data.</text>
</comment>
<dbReference type="PATRIC" id="fig|226910.6.peg.133"/>